<proteinExistence type="predicted"/>
<evidence type="ECO:0000313" key="3">
    <source>
        <dbReference type="Proteomes" id="UP000239480"/>
    </source>
</evidence>
<keyword evidence="3" id="KW-1185">Reference proteome</keyword>
<feature type="compositionally biased region" description="Basic and acidic residues" evidence="1">
    <location>
        <begin position="45"/>
        <end position="73"/>
    </location>
</feature>
<accession>A0A2T0RZA4</accession>
<feature type="compositionally biased region" description="Basic and acidic residues" evidence="1">
    <location>
        <begin position="24"/>
        <end position="33"/>
    </location>
</feature>
<comment type="caution">
    <text evidence="2">The sequence shown here is derived from an EMBL/GenBank/DDBJ whole genome shotgun (WGS) entry which is preliminary data.</text>
</comment>
<dbReference type="Proteomes" id="UP000239480">
    <property type="component" value="Unassembled WGS sequence"/>
</dbReference>
<dbReference type="EMBL" id="PVTD01000001">
    <property type="protein sequence ID" value="PRY26498.1"/>
    <property type="molecule type" value="Genomic_DNA"/>
</dbReference>
<dbReference type="AlphaFoldDB" id="A0A2T0RZA4"/>
<protein>
    <submittedName>
        <fullName evidence="2">Uncharacterized protein DUF4169</fullName>
    </submittedName>
</protein>
<reference evidence="2 3" key="1">
    <citation type="submission" date="2018-03" db="EMBL/GenBank/DDBJ databases">
        <title>Genomic Encyclopedia of Archaeal and Bacterial Type Strains, Phase II (KMG-II): from individual species to whole genera.</title>
        <authorList>
            <person name="Goeker M."/>
        </authorList>
    </citation>
    <scope>NUCLEOTIDE SEQUENCE [LARGE SCALE GENOMIC DNA]</scope>
    <source>
        <strain evidence="2 3">DSM 29328</strain>
    </source>
</reference>
<gene>
    <name evidence="2" type="ORF">CLV78_101594</name>
</gene>
<organism evidence="2 3">
    <name type="scientific">Aliiruegeria haliotis</name>
    <dbReference type="NCBI Taxonomy" id="1280846"/>
    <lineage>
        <taxon>Bacteria</taxon>
        <taxon>Pseudomonadati</taxon>
        <taxon>Pseudomonadota</taxon>
        <taxon>Alphaproteobacteria</taxon>
        <taxon>Rhodobacterales</taxon>
        <taxon>Roseobacteraceae</taxon>
        <taxon>Aliiruegeria</taxon>
    </lineage>
</organism>
<dbReference type="Pfam" id="PF13770">
    <property type="entry name" value="DUF4169"/>
    <property type="match status" value="1"/>
</dbReference>
<dbReference type="InterPro" id="IPR025227">
    <property type="entry name" value="DUF4169"/>
</dbReference>
<name>A0A2T0RZA4_9RHOB</name>
<evidence type="ECO:0000256" key="1">
    <source>
        <dbReference type="SAM" id="MobiDB-lite"/>
    </source>
</evidence>
<sequence length="73" mass="7977">MPGGYSAATMSKPINLNRVRKQRARDDARRQADRNAVLHGLPGAEKARAKAEAEREARAHEAGRRAGDEEPAD</sequence>
<evidence type="ECO:0000313" key="2">
    <source>
        <dbReference type="EMBL" id="PRY26498.1"/>
    </source>
</evidence>
<feature type="region of interest" description="Disordered" evidence="1">
    <location>
        <begin position="1"/>
        <end position="73"/>
    </location>
</feature>